<sequence>MRVITQLPNNNLKDAQKVAQMAERAGFDGCVALENAHNPYIPLAAAALVTERIQLGTAVAMAFPRAPTITAHGAWDVHNASDGRFYLGLGAQVKAHNERRYGLPWSPPAPRMRDYIGAVRAVWNTWAHEEPLDYHSENYTLTLMTPNFSPKPNGLPRIPVSIATVGPAMLRLAGEICDGVRLHPFSSRNYLEQVSVAGIKEGLARGGRDRRNIEVVCGGFIATGRDAAAVAKMRDYVRFRIAFYCSTRAYWDVLRMHDLVELGEKVNPYPRENRWDEMAALIPDEAFDLFAIAGDYQQLPKLIEQRYGGLGDTVSLNFQPDDDVDQLAEMVAEIHRIPCAFEDYAAEAPKARAAA</sequence>
<gene>
    <name evidence="2" type="ORF">EDC64_10529</name>
</gene>
<dbReference type="Pfam" id="PF00296">
    <property type="entry name" value="Bac_luciferase"/>
    <property type="match status" value="1"/>
</dbReference>
<dbReference type="InterPro" id="IPR036661">
    <property type="entry name" value="Luciferase-like_sf"/>
</dbReference>
<dbReference type="NCBIfam" id="TIGR03617">
    <property type="entry name" value="F420_MSMEG_2256"/>
    <property type="match status" value="1"/>
</dbReference>
<name>A0A4V2UXV7_9HYPH</name>
<dbReference type="InterPro" id="IPR011251">
    <property type="entry name" value="Luciferase-like_dom"/>
</dbReference>
<dbReference type="InterPro" id="IPR050564">
    <property type="entry name" value="F420-G6PD/mer"/>
</dbReference>
<dbReference type="InterPro" id="IPR019919">
    <property type="entry name" value="Lucif-like_OxRdtase_MSMEG_2256"/>
</dbReference>
<dbReference type="AlphaFoldDB" id="A0A4V2UXV7"/>
<dbReference type="CDD" id="cd01097">
    <property type="entry name" value="Tetrahydromethanopterin_reductase"/>
    <property type="match status" value="1"/>
</dbReference>
<dbReference type="Proteomes" id="UP000294664">
    <property type="component" value="Unassembled WGS sequence"/>
</dbReference>
<accession>A0A4V2UXV7</accession>
<dbReference type="GO" id="GO:0016705">
    <property type="term" value="F:oxidoreductase activity, acting on paired donors, with incorporation or reduction of molecular oxygen"/>
    <property type="evidence" value="ECO:0007669"/>
    <property type="project" value="InterPro"/>
</dbReference>
<dbReference type="RefSeq" id="WP_132031088.1">
    <property type="nucleotide sequence ID" value="NZ_SMAI01000005.1"/>
</dbReference>
<reference evidence="2 3" key="1">
    <citation type="submission" date="2019-03" db="EMBL/GenBank/DDBJ databases">
        <title>Genomic Encyclopedia of Type Strains, Phase IV (KMG-IV): sequencing the most valuable type-strain genomes for metagenomic binning, comparative biology and taxonomic classification.</title>
        <authorList>
            <person name="Goeker M."/>
        </authorList>
    </citation>
    <scope>NUCLEOTIDE SEQUENCE [LARGE SCALE GENOMIC DNA]</scope>
    <source>
        <strain evidence="2 3">DSM 9035</strain>
    </source>
</reference>
<comment type="caution">
    <text evidence="2">The sequence shown here is derived from an EMBL/GenBank/DDBJ whole genome shotgun (WGS) entry which is preliminary data.</text>
</comment>
<feature type="domain" description="Luciferase-like" evidence="1">
    <location>
        <begin position="10"/>
        <end position="308"/>
    </location>
</feature>
<evidence type="ECO:0000313" key="3">
    <source>
        <dbReference type="Proteomes" id="UP000294664"/>
    </source>
</evidence>
<dbReference type="PANTHER" id="PTHR43244:SF2">
    <property type="entry name" value="CONSERVED HYPOTHETICAL ALANINE AND PROLINE-RICH PROTEIN"/>
    <property type="match status" value="1"/>
</dbReference>
<organism evidence="2 3">
    <name type="scientific">Aquabacter spiritensis</name>
    <dbReference type="NCBI Taxonomy" id="933073"/>
    <lineage>
        <taxon>Bacteria</taxon>
        <taxon>Pseudomonadati</taxon>
        <taxon>Pseudomonadota</taxon>
        <taxon>Alphaproteobacteria</taxon>
        <taxon>Hyphomicrobiales</taxon>
        <taxon>Xanthobacteraceae</taxon>
        <taxon>Aquabacter</taxon>
    </lineage>
</organism>
<dbReference type="PANTHER" id="PTHR43244">
    <property type="match status" value="1"/>
</dbReference>
<keyword evidence="3" id="KW-1185">Reference proteome</keyword>
<dbReference type="Gene3D" id="3.20.20.30">
    <property type="entry name" value="Luciferase-like domain"/>
    <property type="match status" value="1"/>
</dbReference>
<proteinExistence type="predicted"/>
<dbReference type="OrthoDB" id="7332380at2"/>
<protein>
    <submittedName>
        <fullName evidence="2">Putative F420-dependent oxidoreductase</fullName>
    </submittedName>
</protein>
<evidence type="ECO:0000259" key="1">
    <source>
        <dbReference type="Pfam" id="PF00296"/>
    </source>
</evidence>
<evidence type="ECO:0000313" key="2">
    <source>
        <dbReference type="EMBL" id="TCT04998.1"/>
    </source>
</evidence>
<dbReference type="SUPFAM" id="SSF51679">
    <property type="entry name" value="Bacterial luciferase-like"/>
    <property type="match status" value="1"/>
</dbReference>
<dbReference type="EMBL" id="SMAI01000005">
    <property type="protein sequence ID" value="TCT04998.1"/>
    <property type="molecule type" value="Genomic_DNA"/>
</dbReference>